<keyword evidence="12" id="KW-1185">Reference proteome</keyword>
<dbReference type="CDD" id="cd02241">
    <property type="entry name" value="cupin_OxOx"/>
    <property type="match status" value="1"/>
</dbReference>
<accession>A0ABQ8HJR6</accession>
<feature type="chain" id="PRO_5044988805" description="Germin-like protein" evidence="9">
    <location>
        <begin position="25"/>
        <end position="208"/>
    </location>
</feature>
<keyword evidence="5 9" id="KW-0479">Metal-binding</keyword>
<dbReference type="PANTHER" id="PTHR31238">
    <property type="entry name" value="GERMIN-LIKE PROTEIN SUBFAMILY 3 MEMBER 3"/>
    <property type="match status" value="1"/>
</dbReference>
<dbReference type="InterPro" id="IPR011051">
    <property type="entry name" value="RmlC_Cupin_sf"/>
</dbReference>
<dbReference type="Proteomes" id="UP000827721">
    <property type="component" value="Unassembled WGS sequence"/>
</dbReference>
<gene>
    <name evidence="11" type="ORF">JRO89_XS10G0201300</name>
</gene>
<keyword evidence="6 9" id="KW-0732">Signal</keyword>
<keyword evidence="3 9" id="KW-0052">Apoplast</keyword>
<evidence type="ECO:0000256" key="9">
    <source>
        <dbReference type="RuleBase" id="RU366015"/>
    </source>
</evidence>
<evidence type="ECO:0000256" key="1">
    <source>
        <dbReference type="ARBA" id="ARBA00004271"/>
    </source>
</evidence>
<comment type="similarity">
    <text evidence="2 9">Belongs to the germin family.</text>
</comment>
<evidence type="ECO:0000256" key="8">
    <source>
        <dbReference type="ARBA" id="ARBA00023211"/>
    </source>
</evidence>
<evidence type="ECO:0000256" key="3">
    <source>
        <dbReference type="ARBA" id="ARBA00022523"/>
    </source>
</evidence>
<protein>
    <recommendedName>
        <fullName evidence="9">Germin-like protein</fullName>
    </recommendedName>
</protein>
<comment type="caution">
    <text evidence="11">The sequence shown here is derived from an EMBL/GenBank/DDBJ whole genome shotgun (WGS) entry which is preliminary data.</text>
</comment>
<evidence type="ECO:0000313" key="12">
    <source>
        <dbReference type="Proteomes" id="UP000827721"/>
    </source>
</evidence>
<keyword evidence="4 9" id="KW-0964">Secreted</keyword>
<keyword evidence="7" id="KW-0325">Glycoprotein</keyword>
<sequence>MASSKPLFFLVSLSSFAIFQMASASDIEITSDFIIPSDLKGEVDGSFFTFTGMRALVGAEQLAGFKSSKAGMVEFPALNGLGVSLAFLQFPAGTINPPHSHPRSAELLFIVEGSLEVGFVDSKNKLYKQTLQTNDIFVFPKGLIHYQNNPDAKKPAIALSSFGSANPGTISLPLSLFTSGIDDGILSKAFKIDDITTQALKTAFAPKT</sequence>
<evidence type="ECO:0000256" key="4">
    <source>
        <dbReference type="ARBA" id="ARBA00022525"/>
    </source>
</evidence>
<proteinExistence type="inferred from homology"/>
<dbReference type="PRINTS" id="PR00325">
    <property type="entry name" value="GERMIN"/>
</dbReference>
<evidence type="ECO:0000256" key="7">
    <source>
        <dbReference type="ARBA" id="ARBA00023180"/>
    </source>
</evidence>
<evidence type="ECO:0000256" key="5">
    <source>
        <dbReference type="ARBA" id="ARBA00022723"/>
    </source>
</evidence>
<dbReference type="InterPro" id="IPR014710">
    <property type="entry name" value="RmlC-like_jellyroll"/>
</dbReference>
<evidence type="ECO:0000256" key="6">
    <source>
        <dbReference type="ARBA" id="ARBA00022729"/>
    </source>
</evidence>
<dbReference type="SUPFAM" id="SSF51182">
    <property type="entry name" value="RmlC-like cupins"/>
    <property type="match status" value="1"/>
</dbReference>
<organism evidence="11 12">
    <name type="scientific">Xanthoceras sorbifolium</name>
    <dbReference type="NCBI Taxonomy" id="99658"/>
    <lineage>
        <taxon>Eukaryota</taxon>
        <taxon>Viridiplantae</taxon>
        <taxon>Streptophyta</taxon>
        <taxon>Embryophyta</taxon>
        <taxon>Tracheophyta</taxon>
        <taxon>Spermatophyta</taxon>
        <taxon>Magnoliopsida</taxon>
        <taxon>eudicotyledons</taxon>
        <taxon>Gunneridae</taxon>
        <taxon>Pentapetalae</taxon>
        <taxon>rosids</taxon>
        <taxon>malvids</taxon>
        <taxon>Sapindales</taxon>
        <taxon>Sapindaceae</taxon>
        <taxon>Xanthoceroideae</taxon>
        <taxon>Xanthoceras</taxon>
    </lineage>
</organism>
<comment type="subcellular location">
    <subcellularLocation>
        <location evidence="1 9">Secreted</location>
        <location evidence="1 9">Extracellular space</location>
        <location evidence="1 9">Apoplast</location>
    </subcellularLocation>
</comment>
<feature type="domain" description="Cupin type-1" evidence="10">
    <location>
        <begin position="54"/>
        <end position="198"/>
    </location>
</feature>
<keyword evidence="8 9" id="KW-0464">Manganese</keyword>
<dbReference type="Pfam" id="PF00190">
    <property type="entry name" value="Cupin_1"/>
    <property type="match status" value="1"/>
</dbReference>
<reference evidence="11 12" key="1">
    <citation type="submission" date="2021-02" db="EMBL/GenBank/DDBJ databases">
        <title>Plant Genome Project.</title>
        <authorList>
            <person name="Zhang R.-G."/>
        </authorList>
    </citation>
    <scope>NUCLEOTIDE SEQUENCE [LARGE SCALE GENOMIC DNA]</scope>
    <source>
        <tissue evidence="11">Leaves</tissue>
    </source>
</reference>
<feature type="signal peptide" evidence="9">
    <location>
        <begin position="1"/>
        <end position="24"/>
    </location>
</feature>
<dbReference type="Gene3D" id="2.60.120.10">
    <property type="entry name" value="Jelly Rolls"/>
    <property type="match status" value="1"/>
</dbReference>
<dbReference type="InterPro" id="IPR001929">
    <property type="entry name" value="Germin"/>
</dbReference>
<dbReference type="InterPro" id="IPR006045">
    <property type="entry name" value="Cupin_1"/>
</dbReference>
<name>A0ABQ8HJR6_9ROSI</name>
<evidence type="ECO:0000256" key="2">
    <source>
        <dbReference type="ARBA" id="ARBA00007456"/>
    </source>
</evidence>
<dbReference type="EMBL" id="JAFEMO010000010">
    <property type="protein sequence ID" value="KAH7561254.1"/>
    <property type="molecule type" value="Genomic_DNA"/>
</dbReference>
<dbReference type="SMART" id="SM00835">
    <property type="entry name" value="Cupin_1"/>
    <property type="match status" value="1"/>
</dbReference>
<evidence type="ECO:0000259" key="10">
    <source>
        <dbReference type="SMART" id="SM00835"/>
    </source>
</evidence>
<evidence type="ECO:0000313" key="11">
    <source>
        <dbReference type="EMBL" id="KAH7561254.1"/>
    </source>
</evidence>